<accession>A0A9K3D142</accession>
<name>A0A9K3D142_9EUKA</name>
<dbReference type="PANTHER" id="PTHR36983">
    <property type="entry name" value="DNAJ HOMOLOG SUBFAMILY C MEMBER 13"/>
    <property type="match status" value="1"/>
</dbReference>
<dbReference type="Proteomes" id="UP000265618">
    <property type="component" value="Unassembled WGS sequence"/>
</dbReference>
<evidence type="ECO:0000313" key="1">
    <source>
        <dbReference type="EMBL" id="GIQ86777.1"/>
    </source>
</evidence>
<dbReference type="GO" id="GO:0007032">
    <property type="term" value="P:endosome organization"/>
    <property type="evidence" value="ECO:0007669"/>
    <property type="project" value="InterPro"/>
</dbReference>
<keyword evidence="2" id="KW-1185">Reference proteome</keyword>
<organism evidence="1 2">
    <name type="scientific">Kipferlia bialata</name>
    <dbReference type="NCBI Taxonomy" id="797122"/>
    <lineage>
        <taxon>Eukaryota</taxon>
        <taxon>Metamonada</taxon>
        <taxon>Carpediemonas-like organisms</taxon>
        <taxon>Kipferlia</taxon>
    </lineage>
</organism>
<evidence type="ECO:0000313" key="2">
    <source>
        <dbReference type="Proteomes" id="UP000265618"/>
    </source>
</evidence>
<dbReference type="AlphaFoldDB" id="A0A9K3D142"/>
<proteinExistence type="predicted"/>
<dbReference type="GO" id="GO:0010008">
    <property type="term" value="C:endosome membrane"/>
    <property type="evidence" value="ECO:0007669"/>
    <property type="project" value="TreeGrafter"/>
</dbReference>
<sequence length="380" mass="43071">GYASERDVVACLVPHILSEHQDIVYHSLRVLHVLFHTTHDTSDAKRLLRAEEKYKALFCARWADFYSHLGRLYTAQLAKIDIHDPPTCGASPFLVLMDVLLDLIHIRRFSTSYGHIHAVEEHIAMSTLFQLIRADPAVAAPATGILTGMILDKTVQDFVRMQRLARESGDLLVVFRNAAFPHSAPAHGTRAALMRMLSRELFGILVDGDSANYSVAHRLFPAPVLELLEVRTPSGPPVVLSPEYEDIPEMVPIGYMAEEELQAERKRDMPRALLPYHKTILRGCDSLRLNWPLAWARFGQEIESPRVCWNATIHAELAACIDDEVALISRLREEEEQKETGSTYMWDHETFEVILPFDQDHPRCGPYYADKLFAKLEATP</sequence>
<dbReference type="GO" id="GO:2000641">
    <property type="term" value="P:regulation of early endosome to late endosome transport"/>
    <property type="evidence" value="ECO:0007669"/>
    <property type="project" value="InterPro"/>
</dbReference>
<feature type="non-terminal residue" evidence="1">
    <location>
        <position position="380"/>
    </location>
</feature>
<dbReference type="InterPro" id="IPR044978">
    <property type="entry name" value="GRV2/DNAJC13"/>
</dbReference>
<dbReference type="PANTHER" id="PTHR36983:SF2">
    <property type="entry name" value="DNAJ HOMOLOG SUBFAMILY C MEMBER 13"/>
    <property type="match status" value="1"/>
</dbReference>
<comment type="caution">
    <text evidence="1">The sequence shown here is derived from an EMBL/GenBank/DDBJ whole genome shotgun (WGS) entry which is preliminary data.</text>
</comment>
<reference evidence="1 2" key="1">
    <citation type="journal article" date="2018" name="PLoS ONE">
        <title>The draft genome of Kipferlia bialata reveals reductive genome evolution in fornicate parasites.</title>
        <authorList>
            <person name="Tanifuji G."/>
            <person name="Takabayashi S."/>
            <person name="Kume K."/>
            <person name="Takagi M."/>
            <person name="Nakayama T."/>
            <person name="Kamikawa R."/>
            <person name="Inagaki Y."/>
            <person name="Hashimoto T."/>
        </authorList>
    </citation>
    <scope>NUCLEOTIDE SEQUENCE [LARGE SCALE GENOMIC DNA]</scope>
    <source>
        <strain evidence="1">NY0173</strain>
    </source>
</reference>
<dbReference type="GO" id="GO:0006898">
    <property type="term" value="P:receptor-mediated endocytosis"/>
    <property type="evidence" value="ECO:0007669"/>
    <property type="project" value="TreeGrafter"/>
</dbReference>
<protein>
    <submittedName>
        <fullName evidence="1">Uncharacterized protein</fullName>
    </submittedName>
</protein>
<gene>
    <name evidence="1" type="ORF">KIPB_008695</name>
</gene>
<dbReference type="EMBL" id="BDIP01002755">
    <property type="protein sequence ID" value="GIQ86777.1"/>
    <property type="molecule type" value="Genomic_DNA"/>
</dbReference>
<feature type="non-terminal residue" evidence="1">
    <location>
        <position position="1"/>
    </location>
</feature>